<reference evidence="3" key="1">
    <citation type="journal article" date="2011" name="Nat. Biotechnol.">
        <title>The genomic sequence of the Chinese hamster ovary (CHO)-K1 cell line.</title>
        <authorList>
            <person name="Xu X."/>
            <person name="Nagarajan H."/>
            <person name="Lewis N.E."/>
            <person name="Pan S."/>
            <person name="Cai Z."/>
            <person name="Liu X."/>
            <person name="Chen W."/>
            <person name="Xie M."/>
            <person name="Wang W."/>
            <person name="Hammond S."/>
            <person name="Andersen M.R."/>
            <person name="Neff N."/>
            <person name="Passarelli B."/>
            <person name="Koh W."/>
            <person name="Fan H.C."/>
            <person name="Wang J."/>
            <person name="Gui Y."/>
            <person name="Lee K.H."/>
            <person name="Betenbaugh M.J."/>
            <person name="Quake S.R."/>
            <person name="Famili I."/>
            <person name="Palsson B.O."/>
            <person name="Wang J."/>
        </authorList>
    </citation>
    <scope>NUCLEOTIDE SEQUENCE [LARGE SCALE GENOMIC DNA]</scope>
    <source>
        <strain evidence="3">CHO K1 cell line</strain>
    </source>
</reference>
<dbReference type="Proteomes" id="UP000001075">
    <property type="component" value="Unassembled WGS sequence"/>
</dbReference>
<name>G3H6G7_CRIGR</name>
<dbReference type="InParanoid" id="G3H6G7"/>
<protein>
    <submittedName>
        <fullName evidence="2">Neuroligin-1</fullName>
    </submittedName>
</protein>
<dbReference type="EMBL" id="JH000174">
    <property type="protein sequence ID" value="EGW00001.1"/>
    <property type="molecule type" value="Genomic_DNA"/>
</dbReference>
<sequence length="54" mass="6335">MLPVWFTNNLDVVSSYVQDQSEDCLYLNIYVPTEDGEFIAETQGDIFIFYSKFE</sequence>
<proteinExistence type="inferred from homology"/>
<dbReference type="Gene3D" id="3.40.50.1820">
    <property type="entry name" value="alpha/beta hydrolase"/>
    <property type="match status" value="1"/>
</dbReference>
<dbReference type="STRING" id="10029.G3H6G7"/>
<accession>G3H6G7</accession>
<evidence type="ECO:0000313" key="3">
    <source>
        <dbReference type="Proteomes" id="UP000001075"/>
    </source>
</evidence>
<evidence type="ECO:0000256" key="1">
    <source>
        <dbReference type="ARBA" id="ARBA00005964"/>
    </source>
</evidence>
<dbReference type="PROSITE" id="PS00941">
    <property type="entry name" value="CARBOXYLESTERASE_B_2"/>
    <property type="match status" value="1"/>
</dbReference>
<dbReference type="AlphaFoldDB" id="G3H6G7"/>
<organism evidence="2 3">
    <name type="scientific">Cricetulus griseus</name>
    <name type="common">Chinese hamster</name>
    <name type="synonym">Cricetulus barabensis griseus</name>
    <dbReference type="NCBI Taxonomy" id="10029"/>
    <lineage>
        <taxon>Eukaryota</taxon>
        <taxon>Metazoa</taxon>
        <taxon>Chordata</taxon>
        <taxon>Craniata</taxon>
        <taxon>Vertebrata</taxon>
        <taxon>Euteleostomi</taxon>
        <taxon>Mammalia</taxon>
        <taxon>Eutheria</taxon>
        <taxon>Euarchontoglires</taxon>
        <taxon>Glires</taxon>
        <taxon>Rodentia</taxon>
        <taxon>Myomorpha</taxon>
        <taxon>Muroidea</taxon>
        <taxon>Cricetidae</taxon>
        <taxon>Cricetinae</taxon>
        <taxon>Cricetulus</taxon>
    </lineage>
</organism>
<evidence type="ECO:0000313" key="2">
    <source>
        <dbReference type="EMBL" id="EGW00001.1"/>
    </source>
</evidence>
<gene>
    <name evidence="2" type="ORF">I79_005926</name>
</gene>
<comment type="similarity">
    <text evidence="1">Belongs to the type-B carboxylesterase/lipase family.</text>
</comment>
<dbReference type="InterPro" id="IPR029058">
    <property type="entry name" value="AB_hydrolase_fold"/>
</dbReference>
<dbReference type="InterPro" id="IPR019819">
    <property type="entry name" value="Carboxylesterase_B_CS"/>
</dbReference>